<comment type="caution">
    <text evidence="1">The sequence shown here is derived from an EMBL/GenBank/DDBJ whole genome shotgun (WGS) entry which is preliminary data.</text>
</comment>
<sequence>MANRGPSFDPDIFTIADLKIAVSTKLPRDILRSEATIDFYKIRPRVLVDVSGLNTYDHLELKKTIVLTVDAPVLGCQLNEYRNAYKFANLSFGPHFNFVDASKLELINAVAEGELAVNILWEEFRVTMVLAGDIMVSHLSALEPNGILCKL</sequence>
<name>A0ABP0BQL6_9PEZI</name>
<dbReference type="Proteomes" id="UP001642405">
    <property type="component" value="Unassembled WGS sequence"/>
</dbReference>
<evidence type="ECO:0000313" key="2">
    <source>
        <dbReference type="Proteomes" id="UP001642405"/>
    </source>
</evidence>
<accession>A0ABP0BQL6</accession>
<reference evidence="1 2" key="1">
    <citation type="submission" date="2024-01" db="EMBL/GenBank/DDBJ databases">
        <authorList>
            <person name="Allen C."/>
            <person name="Tagirdzhanova G."/>
        </authorList>
    </citation>
    <scope>NUCLEOTIDE SEQUENCE [LARGE SCALE GENOMIC DNA]</scope>
</reference>
<gene>
    <name evidence="1" type="ORF">SCUCBS95973_004463</name>
</gene>
<keyword evidence="2" id="KW-1185">Reference proteome</keyword>
<dbReference type="EMBL" id="CAWUHB010000022">
    <property type="protein sequence ID" value="CAK7221345.1"/>
    <property type="molecule type" value="Genomic_DNA"/>
</dbReference>
<evidence type="ECO:0000313" key="1">
    <source>
        <dbReference type="EMBL" id="CAK7221345.1"/>
    </source>
</evidence>
<proteinExistence type="predicted"/>
<protein>
    <submittedName>
        <fullName evidence="1">Uncharacterized protein</fullName>
    </submittedName>
</protein>
<organism evidence="1 2">
    <name type="scientific">Sporothrix curviconia</name>
    <dbReference type="NCBI Taxonomy" id="1260050"/>
    <lineage>
        <taxon>Eukaryota</taxon>
        <taxon>Fungi</taxon>
        <taxon>Dikarya</taxon>
        <taxon>Ascomycota</taxon>
        <taxon>Pezizomycotina</taxon>
        <taxon>Sordariomycetes</taxon>
        <taxon>Sordariomycetidae</taxon>
        <taxon>Ophiostomatales</taxon>
        <taxon>Ophiostomataceae</taxon>
        <taxon>Sporothrix</taxon>
    </lineage>
</organism>